<feature type="domain" description="Methyltransferase type 11" evidence="2">
    <location>
        <begin position="340"/>
        <end position="432"/>
    </location>
</feature>
<dbReference type="PANTHER" id="PTHR43861">
    <property type="entry name" value="TRANS-ACONITATE 2-METHYLTRANSFERASE-RELATED"/>
    <property type="match status" value="1"/>
</dbReference>
<feature type="coiled-coil region" evidence="1">
    <location>
        <begin position="126"/>
        <end position="201"/>
    </location>
</feature>
<proteinExistence type="predicted"/>
<evidence type="ECO:0000259" key="2">
    <source>
        <dbReference type="Pfam" id="PF08241"/>
    </source>
</evidence>
<name>A0ABD4TCN2_9EURY</name>
<evidence type="ECO:0000313" key="4">
    <source>
        <dbReference type="Proteomes" id="UP001523230"/>
    </source>
</evidence>
<dbReference type="Pfam" id="PF08241">
    <property type="entry name" value="Methyltransf_11"/>
    <property type="match status" value="1"/>
</dbReference>
<gene>
    <name evidence="3" type="ORF">DIC75_02600</name>
</gene>
<protein>
    <recommendedName>
        <fullName evidence="2">Methyltransferase type 11 domain-containing protein</fullName>
    </recommendedName>
</protein>
<evidence type="ECO:0000313" key="3">
    <source>
        <dbReference type="EMBL" id="MCM2465219.1"/>
    </source>
</evidence>
<reference evidence="3 4" key="1">
    <citation type="submission" date="2018-05" db="EMBL/GenBank/DDBJ databases">
        <title>Isolation and characterization of genus Methanoculleus species and their viruses from deep sea marine sediment offshore southwestern Taiwan.</title>
        <authorList>
            <person name="Wei W.-H."/>
            <person name="Chen W.-C."/>
            <person name="Lai M.-C."/>
            <person name="Chen S.-C."/>
        </authorList>
    </citation>
    <scope>NUCLEOTIDE SEQUENCE [LARGE SCALE GENOMIC DNA]</scope>
    <source>
        <strain evidence="3 4">CWC-02</strain>
    </source>
</reference>
<dbReference type="EMBL" id="QFDM01000001">
    <property type="protein sequence ID" value="MCM2465219.1"/>
    <property type="molecule type" value="Genomic_DNA"/>
</dbReference>
<dbReference type="AlphaFoldDB" id="A0ABD4TCN2"/>
<sequence>MAAVKKIPMSDTPFEIKDDEINVEEIMGKIRENIRRRKEAGVYPPDPSPAAPQDPAGANTEIARDLAYLSGNWNIQNNSYFISSHRPVVGKYLVKGRELVHGEVRRYVDPVIWKQAEFNRATGRVLEDVARQVSEIESLRQQIREDTTRQIQATIGEVRSRLKERLREQDIEVRNGISEAEEQIRNEVAELVAQVKAEIAEEVGEQIRAELTGLAPQLKAEIARKVEERLRGEVTAAVTQAKAEIITEAEERIPGEVTEQVQSAILAMDTDIENRAWLAKVLEGRALEGASGAAERPESPSAGTGVNYIAFEDHFRGSREDIKERQRAFVHYFEGCSNVLDIGCGRGEFLELMREQGIGVRGVDLDETMVEFCRSRDLAVELNDAVLYLEHLEDASLDGVFIDQVVEHLEPGYLVRLLDLCYRKLKSGYYLVAETVNPLSFVSFANFYIDMTHVRPVHPETLKFLFGAVGFREIEAQFSSPVPDEARLRQLPVEERVNEAERLQADIYNRNIGLLNETIYGAQDYAVVGKK</sequence>
<keyword evidence="4" id="KW-1185">Reference proteome</keyword>
<accession>A0ABD4TCN2</accession>
<dbReference type="CDD" id="cd02440">
    <property type="entry name" value="AdoMet_MTases"/>
    <property type="match status" value="1"/>
</dbReference>
<dbReference type="Gene3D" id="3.40.50.150">
    <property type="entry name" value="Vaccinia Virus protein VP39"/>
    <property type="match status" value="1"/>
</dbReference>
<dbReference type="InterPro" id="IPR013216">
    <property type="entry name" value="Methyltransf_11"/>
</dbReference>
<evidence type="ECO:0000256" key="1">
    <source>
        <dbReference type="SAM" id="Coils"/>
    </source>
</evidence>
<dbReference type="SUPFAM" id="SSF53335">
    <property type="entry name" value="S-adenosyl-L-methionine-dependent methyltransferases"/>
    <property type="match status" value="1"/>
</dbReference>
<comment type="caution">
    <text evidence="3">The sequence shown here is derived from an EMBL/GenBank/DDBJ whole genome shotgun (WGS) entry which is preliminary data.</text>
</comment>
<keyword evidence="1" id="KW-0175">Coiled coil</keyword>
<dbReference type="Proteomes" id="UP001523230">
    <property type="component" value="Unassembled WGS sequence"/>
</dbReference>
<organism evidence="3 4">
    <name type="scientific">Methanoculleus oceani</name>
    <dbReference type="NCBI Taxonomy" id="2184756"/>
    <lineage>
        <taxon>Archaea</taxon>
        <taxon>Methanobacteriati</taxon>
        <taxon>Methanobacteriota</taxon>
        <taxon>Stenosarchaea group</taxon>
        <taxon>Methanomicrobia</taxon>
        <taxon>Methanomicrobiales</taxon>
        <taxon>Methanomicrobiaceae</taxon>
        <taxon>Methanoculleus</taxon>
    </lineage>
</organism>
<dbReference type="InterPro" id="IPR029063">
    <property type="entry name" value="SAM-dependent_MTases_sf"/>
</dbReference>